<keyword evidence="2 4" id="KW-0328">Glycosyltransferase</keyword>
<keyword evidence="5" id="KW-0732">Signal</keyword>
<evidence type="ECO:0000256" key="3">
    <source>
        <dbReference type="ARBA" id="ARBA00022679"/>
    </source>
</evidence>
<keyword evidence="3 4" id="KW-0808">Transferase</keyword>
<dbReference type="PANTHER" id="PTHR48043">
    <property type="entry name" value="EG:EG0003.4 PROTEIN-RELATED"/>
    <property type="match status" value="1"/>
</dbReference>
<dbReference type="FunFam" id="3.40.50.2000:FF:000021">
    <property type="entry name" value="UDP-glucuronosyltransferase"/>
    <property type="match status" value="1"/>
</dbReference>
<organism evidence="6">
    <name type="scientific">Xylotrechus quadripes</name>
    <dbReference type="NCBI Taxonomy" id="554073"/>
    <lineage>
        <taxon>Eukaryota</taxon>
        <taxon>Metazoa</taxon>
        <taxon>Ecdysozoa</taxon>
        <taxon>Arthropoda</taxon>
        <taxon>Hexapoda</taxon>
        <taxon>Insecta</taxon>
        <taxon>Pterygota</taxon>
        <taxon>Neoptera</taxon>
        <taxon>Endopterygota</taxon>
        <taxon>Coleoptera</taxon>
        <taxon>Polyphaga</taxon>
        <taxon>Cucujiformia</taxon>
        <taxon>Chrysomeloidea</taxon>
        <taxon>Cerambycidae</taxon>
        <taxon>Cerambycinae</taxon>
        <taxon>Clytini</taxon>
        <taxon>Xylotrechus</taxon>
    </lineage>
</organism>
<feature type="signal peptide" evidence="5">
    <location>
        <begin position="1"/>
        <end position="19"/>
    </location>
</feature>
<evidence type="ECO:0000256" key="1">
    <source>
        <dbReference type="ARBA" id="ARBA00009995"/>
    </source>
</evidence>
<dbReference type="InterPro" id="IPR002213">
    <property type="entry name" value="UDP_glucos_trans"/>
</dbReference>
<evidence type="ECO:0000256" key="4">
    <source>
        <dbReference type="RuleBase" id="RU003718"/>
    </source>
</evidence>
<sequence length="514" mass="59246">MLLKVAFLFISLSAELVNSASILFINPSPSYSHQIAFNHLLKELSLRGHKVTTITSFPINNSSLTNLTEISLFDTRDRIMKLINIAGVVHSDDIFSVNDFLWEASVIVVKEALSQKPVQDLLSSPQTFDLVIVKYYYPNFLALGRKYNCPTITVSSYFLDDYFYYISGNPVNPVAHPNMMIPAVERLTFQERLMSVLHTIYRWYGIRRIYLPDFQSIMEEHFNMSVPIDDLIDDVDLTFVSVHPVLQEIRALGPNTITIGHSREPTVCRPLPTDLKRFMDNAEDGFIYFSLGSNVKSENLDRKLLRVIVEGLKELPIKVMWKFEGELEHKPKNVYLIKWAPQHEVLRHPNIKLFITQGGFQSMEEAIYSAVPMVVIPFFVDQRHNAKLIEKKGVGKIVRRASLTKEDFMNSINEVLNNSSYKENVTKLRKLAFDVPMDGLEKAIWWIEYVIRNKGAKHLRNPVVDVPLYQYFLLDVICFLVLVLLATIFIACLVVRFLLNRFVTTTKLKYNKNE</sequence>
<dbReference type="GO" id="GO:0016020">
    <property type="term" value="C:membrane"/>
    <property type="evidence" value="ECO:0007669"/>
    <property type="project" value="UniProtKB-SubCell"/>
</dbReference>
<dbReference type="Pfam" id="PF00201">
    <property type="entry name" value="UDPGT"/>
    <property type="match status" value="1"/>
</dbReference>
<evidence type="ECO:0000313" key="6">
    <source>
        <dbReference type="EMBL" id="QIK00360.1"/>
    </source>
</evidence>
<name>A0A6G7SEM8_9CUCU</name>
<keyword evidence="5" id="KW-1133">Transmembrane helix</keyword>
<dbReference type="PROSITE" id="PS00375">
    <property type="entry name" value="UDPGT"/>
    <property type="match status" value="1"/>
</dbReference>
<feature type="transmembrane region" description="Helical" evidence="5">
    <location>
        <begin position="471"/>
        <end position="499"/>
    </location>
</feature>
<comment type="subcellular location">
    <subcellularLocation>
        <location evidence="5">Membrane</location>
        <topology evidence="5">Single-pass membrane protein</topology>
    </subcellularLocation>
</comment>
<dbReference type="PANTHER" id="PTHR48043:SF159">
    <property type="entry name" value="EG:EG0003.4 PROTEIN-RELATED"/>
    <property type="match status" value="1"/>
</dbReference>
<dbReference type="InterPro" id="IPR050271">
    <property type="entry name" value="UDP-glycosyltransferase"/>
</dbReference>
<dbReference type="AlphaFoldDB" id="A0A6G7SEM8"/>
<dbReference type="InterPro" id="IPR035595">
    <property type="entry name" value="UDP_glycos_trans_CS"/>
</dbReference>
<accession>A0A6G7SEM8</accession>
<feature type="chain" id="PRO_5026379720" description="UDP-glucuronosyltransferase" evidence="5">
    <location>
        <begin position="20"/>
        <end position="514"/>
    </location>
</feature>
<dbReference type="Gene3D" id="3.40.50.2000">
    <property type="entry name" value="Glycogen Phosphorylase B"/>
    <property type="match status" value="1"/>
</dbReference>
<reference evidence="6" key="1">
    <citation type="submission" date="2019-07" db="EMBL/GenBank/DDBJ databases">
        <title>Antennal UDP-glycosyltransferase (UGT) genes in the coffee white stemborer, Xylotrechus quadripes.</title>
        <authorList>
            <person name="Yin N.-N."/>
            <person name="Zhao Y.-J."/>
            <person name="Zhu J.-Y."/>
            <person name="Liu N.-Y."/>
        </authorList>
    </citation>
    <scope>NUCLEOTIDE SEQUENCE</scope>
    <source>
        <tissue evidence="6">Antennae</tissue>
    </source>
</reference>
<proteinExistence type="evidence at transcript level"/>
<comment type="catalytic activity">
    <reaction evidence="5">
        <text>glucuronate acceptor + UDP-alpha-D-glucuronate = acceptor beta-D-glucuronoside + UDP + H(+)</text>
        <dbReference type="Rhea" id="RHEA:21032"/>
        <dbReference type="ChEBI" id="CHEBI:15378"/>
        <dbReference type="ChEBI" id="CHEBI:58052"/>
        <dbReference type="ChEBI" id="CHEBI:58223"/>
        <dbReference type="ChEBI" id="CHEBI:132367"/>
        <dbReference type="ChEBI" id="CHEBI:132368"/>
        <dbReference type="EC" id="2.4.1.17"/>
    </reaction>
</comment>
<gene>
    <name evidence="6" type="primary">UGT1</name>
</gene>
<evidence type="ECO:0000256" key="2">
    <source>
        <dbReference type="ARBA" id="ARBA00022676"/>
    </source>
</evidence>
<keyword evidence="5" id="KW-0472">Membrane</keyword>
<dbReference type="GO" id="GO:0015020">
    <property type="term" value="F:glucuronosyltransferase activity"/>
    <property type="evidence" value="ECO:0007669"/>
    <property type="project" value="UniProtKB-EC"/>
</dbReference>
<dbReference type="EMBL" id="MN242791">
    <property type="protein sequence ID" value="QIK00360.1"/>
    <property type="molecule type" value="mRNA"/>
</dbReference>
<protein>
    <recommendedName>
        <fullName evidence="5">UDP-glucuronosyltransferase</fullName>
        <ecNumber evidence="5">2.4.1.17</ecNumber>
    </recommendedName>
</protein>
<dbReference type="SUPFAM" id="SSF53756">
    <property type="entry name" value="UDP-Glycosyltransferase/glycogen phosphorylase"/>
    <property type="match status" value="1"/>
</dbReference>
<dbReference type="CDD" id="cd03784">
    <property type="entry name" value="GT1_Gtf-like"/>
    <property type="match status" value="1"/>
</dbReference>
<evidence type="ECO:0000256" key="5">
    <source>
        <dbReference type="RuleBase" id="RU362059"/>
    </source>
</evidence>
<dbReference type="EC" id="2.4.1.17" evidence="5"/>
<comment type="similarity">
    <text evidence="1 4">Belongs to the UDP-glycosyltransferase family.</text>
</comment>
<keyword evidence="5" id="KW-0812">Transmembrane</keyword>